<reference evidence="2 3" key="1">
    <citation type="submission" date="2024-10" db="EMBL/GenBank/DDBJ databases">
        <title>The Natural Products Discovery Center: Release of the First 8490 Sequenced Strains for Exploring Actinobacteria Biosynthetic Diversity.</title>
        <authorList>
            <person name="Kalkreuter E."/>
            <person name="Kautsar S.A."/>
            <person name="Yang D."/>
            <person name="Bader C.D."/>
            <person name="Teijaro C.N."/>
            <person name="Fluegel L."/>
            <person name="Davis C.M."/>
            <person name="Simpson J.R."/>
            <person name="Lauterbach L."/>
            <person name="Steele A.D."/>
            <person name="Gui C."/>
            <person name="Meng S."/>
            <person name="Li G."/>
            <person name="Viehrig K."/>
            <person name="Ye F."/>
            <person name="Su P."/>
            <person name="Kiefer A.F."/>
            <person name="Nichols A."/>
            <person name="Cepeda A.J."/>
            <person name="Yan W."/>
            <person name="Fan B."/>
            <person name="Jiang Y."/>
            <person name="Adhikari A."/>
            <person name="Zheng C.-J."/>
            <person name="Schuster L."/>
            <person name="Cowan T.M."/>
            <person name="Smanski M.J."/>
            <person name="Chevrette M.G."/>
            <person name="De Carvalho L.P.S."/>
            <person name="Shen B."/>
        </authorList>
    </citation>
    <scope>NUCLEOTIDE SEQUENCE [LARGE SCALE GENOMIC DNA]</scope>
    <source>
        <strain evidence="2 3">NPDC012540</strain>
    </source>
</reference>
<dbReference type="InterPro" id="IPR005297">
    <property type="entry name" value="Lipoprotein_repeat"/>
</dbReference>
<evidence type="ECO:0000256" key="1">
    <source>
        <dbReference type="SAM" id="SignalP"/>
    </source>
</evidence>
<dbReference type="Proteomes" id="UP001602322">
    <property type="component" value="Unassembled WGS sequence"/>
</dbReference>
<gene>
    <name evidence="2" type="ORF">ACFY8O_16140</name>
</gene>
<protein>
    <recommendedName>
        <fullName evidence="4">Lipoprotein with Yx(FWY)xxD motif</fullName>
    </recommendedName>
</protein>
<dbReference type="PANTHER" id="PTHR39335">
    <property type="entry name" value="BLL4220 PROTEIN"/>
    <property type="match status" value="1"/>
</dbReference>
<keyword evidence="1" id="KW-0732">Signal</keyword>
<dbReference type="Pfam" id="PF03640">
    <property type="entry name" value="Lipoprotein_15"/>
    <property type="match status" value="2"/>
</dbReference>
<organism evidence="2 3">
    <name type="scientific">Streptomyces argenteolus</name>
    <dbReference type="NCBI Taxonomy" id="67274"/>
    <lineage>
        <taxon>Bacteria</taxon>
        <taxon>Bacillati</taxon>
        <taxon>Actinomycetota</taxon>
        <taxon>Actinomycetes</taxon>
        <taxon>Kitasatosporales</taxon>
        <taxon>Streptomycetaceae</taxon>
        <taxon>Streptomyces</taxon>
    </lineage>
</organism>
<feature type="signal peptide" evidence="1">
    <location>
        <begin position="1"/>
        <end position="20"/>
    </location>
</feature>
<sequence>MRRTATAATCAASLFVAALAGCSDSSPGEAYGPTSSSASPSTAATVDTKSAGKLGSILVDDKGNTLYLFLADKKNKSNCTDACAKAWPPLLTKGAAEVGKGADKKLLDVTKRSDGHEQVTYNGHPLYYYAGDTKPGQTNGQGLDQFGAEWYVLDTKGNKVEG</sequence>
<keyword evidence="3" id="KW-1185">Reference proteome</keyword>
<proteinExistence type="predicted"/>
<name>A0ABW6X5U4_9ACTN</name>
<dbReference type="RefSeq" id="WP_387902588.1">
    <property type="nucleotide sequence ID" value="NZ_JBIBEG010000004.1"/>
</dbReference>
<comment type="caution">
    <text evidence="2">The sequence shown here is derived from an EMBL/GenBank/DDBJ whole genome shotgun (WGS) entry which is preliminary data.</text>
</comment>
<evidence type="ECO:0008006" key="4">
    <source>
        <dbReference type="Google" id="ProtNLM"/>
    </source>
</evidence>
<dbReference type="PANTHER" id="PTHR39335:SF1">
    <property type="entry name" value="BLL4220 PROTEIN"/>
    <property type="match status" value="1"/>
</dbReference>
<dbReference type="EMBL" id="JBIBEG010000004">
    <property type="protein sequence ID" value="MFF5897448.1"/>
    <property type="molecule type" value="Genomic_DNA"/>
</dbReference>
<evidence type="ECO:0000313" key="2">
    <source>
        <dbReference type="EMBL" id="MFF5897448.1"/>
    </source>
</evidence>
<evidence type="ECO:0000313" key="3">
    <source>
        <dbReference type="Proteomes" id="UP001602322"/>
    </source>
</evidence>
<feature type="chain" id="PRO_5045105181" description="Lipoprotein with Yx(FWY)xxD motif" evidence="1">
    <location>
        <begin position="21"/>
        <end position="162"/>
    </location>
</feature>
<dbReference type="PROSITE" id="PS51257">
    <property type="entry name" value="PROKAR_LIPOPROTEIN"/>
    <property type="match status" value="1"/>
</dbReference>
<accession>A0ABW6X5U4</accession>